<dbReference type="EMBL" id="QGDT01000008">
    <property type="protein sequence ID" value="PWJ57203.1"/>
    <property type="molecule type" value="Genomic_DNA"/>
</dbReference>
<sequence length="86" mass="9626">MQISISIWDEYIKNRAARPSKSGAVSIICNRLAPYPKNALEEVKSHPRGLNKNQRKELPIFLLAKPSWSLLKPNFPAQGRRSAGGN</sequence>
<dbReference type="Proteomes" id="UP000245880">
    <property type="component" value="Unassembled WGS sequence"/>
</dbReference>
<protein>
    <submittedName>
        <fullName evidence="1">Uncharacterized protein</fullName>
    </submittedName>
</protein>
<dbReference type="AlphaFoldDB" id="A0A316AHN8"/>
<organism evidence="1 2">
    <name type="scientific">Dyadobacter jejuensis</name>
    <dbReference type="NCBI Taxonomy" id="1082580"/>
    <lineage>
        <taxon>Bacteria</taxon>
        <taxon>Pseudomonadati</taxon>
        <taxon>Bacteroidota</taxon>
        <taxon>Cytophagia</taxon>
        <taxon>Cytophagales</taxon>
        <taxon>Spirosomataceae</taxon>
        <taxon>Dyadobacter</taxon>
    </lineage>
</organism>
<evidence type="ECO:0000313" key="1">
    <source>
        <dbReference type="EMBL" id="PWJ57203.1"/>
    </source>
</evidence>
<keyword evidence="2" id="KW-1185">Reference proteome</keyword>
<comment type="caution">
    <text evidence="1">The sequence shown here is derived from an EMBL/GenBank/DDBJ whole genome shotgun (WGS) entry which is preliminary data.</text>
</comment>
<reference evidence="1 2" key="1">
    <citation type="submission" date="2018-03" db="EMBL/GenBank/DDBJ databases">
        <title>Genomic Encyclopedia of Archaeal and Bacterial Type Strains, Phase II (KMG-II): from individual species to whole genera.</title>
        <authorList>
            <person name="Goeker M."/>
        </authorList>
    </citation>
    <scope>NUCLEOTIDE SEQUENCE [LARGE SCALE GENOMIC DNA]</scope>
    <source>
        <strain evidence="1 2">DSM 100346</strain>
    </source>
</reference>
<accession>A0A316AHN8</accession>
<proteinExistence type="predicted"/>
<evidence type="ECO:0000313" key="2">
    <source>
        <dbReference type="Proteomes" id="UP000245880"/>
    </source>
</evidence>
<gene>
    <name evidence="1" type="ORF">CLV98_108123</name>
</gene>
<name>A0A316AHN8_9BACT</name>